<reference evidence="1 2" key="1">
    <citation type="submission" date="2019-05" db="EMBL/GenBank/DDBJ databases">
        <title>Burkholderia sp. DHOD12, isolated from subtropical forest soil.</title>
        <authorList>
            <person name="Gao Z.-H."/>
            <person name="Qiu L.-H."/>
        </authorList>
    </citation>
    <scope>NUCLEOTIDE SEQUENCE [LARGE SCALE GENOMIC DNA]</scope>
    <source>
        <strain evidence="1 2">DHOD12</strain>
    </source>
</reference>
<accession>A0A4P8IJT6</accession>
<dbReference type="Proteomes" id="UP000298656">
    <property type="component" value="Chromosome 1"/>
</dbReference>
<evidence type="ECO:0000313" key="2">
    <source>
        <dbReference type="Proteomes" id="UP000298656"/>
    </source>
</evidence>
<sequence length="65" mass="7019">MTFSMSDKYTVADDVMADGPRTDLRERFAASVTPYSTAMKAPTSRLIGSVSDRPDVATVAILGYN</sequence>
<protein>
    <submittedName>
        <fullName evidence="1">Uncharacterized protein</fullName>
    </submittedName>
</protein>
<name>A0A4P8IJT6_9BURK</name>
<dbReference type="OrthoDB" id="9009316at2"/>
<dbReference type="EMBL" id="CP040077">
    <property type="protein sequence ID" value="QCP49072.1"/>
    <property type="molecule type" value="Genomic_DNA"/>
</dbReference>
<dbReference type="RefSeq" id="WP_137331903.1">
    <property type="nucleotide sequence ID" value="NZ_CP040077.1"/>
</dbReference>
<keyword evidence="2" id="KW-1185">Reference proteome</keyword>
<dbReference type="AlphaFoldDB" id="A0A4P8IJT6"/>
<evidence type="ECO:0000313" key="1">
    <source>
        <dbReference type="EMBL" id="QCP49072.1"/>
    </source>
</evidence>
<organism evidence="1 2">
    <name type="scientific">Trinickia violacea</name>
    <dbReference type="NCBI Taxonomy" id="2571746"/>
    <lineage>
        <taxon>Bacteria</taxon>
        <taxon>Pseudomonadati</taxon>
        <taxon>Pseudomonadota</taxon>
        <taxon>Betaproteobacteria</taxon>
        <taxon>Burkholderiales</taxon>
        <taxon>Burkholderiaceae</taxon>
        <taxon>Trinickia</taxon>
    </lineage>
</organism>
<gene>
    <name evidence="1" type="ORF">FAZ95_07675</name>
</gene>
<dbReference type="KEGG" id="tvl:FAZ95_07675"/>
<proteinExistence type="predicted"/>